<dbReference type="InterPro" id="IPR031325">
    <property type="entry name" value="RHS_repeat"/>
</dbReference>
<sequence length="88" mass="9419">MREAGTATVLTTGYSYDELNRLTGITDPGSAVPNTIFSYDAHDNRTSVTDSGAVEPWRPSSSTMILAVGRVVTAWTAAGPFIRITLNQ</sequence>
<protein>
    <submittedName>
        <fullName evidence="1">RHS repeat domain-containing protein</fullName>
    </submittedName>
</protein>
<organism evidence="1">
    <name type="scientific">Candidatus Electrothrix aestuarii</name>
    <dbReference type="NCBI Taxonomy" id="3062594"/>
    <lineage>
        <taxon>Bacteria</taxon>
        <taxon>Pseudomonadati</taxon>
        <taxon>Thermodesulfobacteriota</taxon>
        <taxon>Desulfobulbia</taxon>
        <taxon>Desulfobulbales</taxon>
        <taxon>Desulfobulbaceae</taxon>
        <taxon>Candidatus Electrothrix</taxon>
    </lineage>
</organism>
<dbReference type="AlphaFoldDB" id="A0AAU8M1T0"/>
<reference evidence="1" key="1">
    <citation type="journal article" date="2024" name="Syst. Appl. Microbiol.">
        <title>First single-strain enrichments of Electrothrix cable bacteria, description of E. aestuarii sp. nov. and E. rattekaaiensis sp. nov., and proposal of a cable bacteria taxonomy following the rules of the SeqCode.</title>
        <authorList>
            <person name="Plum-Jensen L.E."/>
            <person name="Schramm A."/>
            <person name="Marshall I.P.G."/>
        </authorList>
    </citation>
    <scope>NUCLEOTIDE SEQUENCE</scope>
    <source>
        <strain evidence="1">Rat1</strain>
    </source>
</reference>
<dbReference type="KEGG" id="eaj:Q3M24_12860"/>
<gene>
    <name evidence="1" type="ORF">Q3M24_12860</name>
</gene>
<accession>A0AAU8M1T0</accession>
<reference evidence="1" key="2">
    <citation type="submission" date="2024-06" db="EMBL/GenBank/DDBJ databases">
        <authorList>
            <person name="Plum-Jensen L.E."/>
            <person name="Schramm A."/>
            <person name="Marshall I.P.G."/>
        </authorList>
    </citation>
    <scope>NUCLEOTIDE SEQUENCE</scope>
    <source>
        <strain evidence="1">Rat1</strain>
    </source>
</reference>
<dbReference type="Gene3D" id="2.180.10.10">
    <property type="entry name" value="RHS repeat-associated core"/>
    <property type="match status" value="1"/>
</dbReference>
<proteinExistence type="predicted"/>
<name>A0AAU8M1T0_9BACT</name>
<dbReference type="EMBL" id="CP159373">
    <property type="protein sequence ID" value="XCN75450.1"/>
    <property type="molecule type" value="Genomic_DNA"/>
</dbReference>
<evidence type="ECO:0000313" key="1">
    <source>
        <dbReference type="EMBL" id="XCN75450.1"/>
    </source>
</evidence>
<dbReference type="Pfam" id="PF05593">
    <property type="entry name" value="RHS_repeat"/>
    <property type="match status" value="1"/>
</dbReference>